<reference evidence="5" key="1">
    <citation type="submission" date="2022-11" db="UniProtKB">
        <authorList>
            <consortium name="WormBaseParasite"/>
        </authorList>
    </citation>
    <scope>IDENTIFICATION</scope>
</reference>
<evidence type="ECO:0000259" key="3">
    <source>
        <dbReference type="Pfam" id="PF25161"/>
    </source>
</evidence>
<dbReference type="InterPro" id="IPR019356">
    <property type="entry name" value="Menorin_dom"/>
</dbReference>
<feature type="domain" description="Menorin-like" evidence="2">
    <location>
        <begin position="95"/>
        <end position="318"/>
    </location>
</feature>
<keyword evidence="4" id="KW-1185">Reference proteome</keyword>
<dbReference type="Pfam" id="PF25161">
    <property type="entry name" value="Menorin_C"/>
    <property type="match status" value="1"/>
</dbReference>
<dbReference type="PANTHER" id="PTHR21184:SF6">
    <property type="entry name" value="CONSERVED PLASMA MEMBRANE PROTEIN"/>
    <property type="match status" value="1"/>
</dbReference>
<sequence>MILPSTSTAPFLEAVGQEQNCRITRRSKNCPGCAIYSSTNPPGWLIKGYFFYYCILLYSVRETAAFQRTDRSLFRPLSYPSSLNTSSTFGPASAISFDEWINRTQQHRGMFLNHSSYAEGEVLLFRTKKNRHRAIAIMSAQTSAKFSDSLTFKEWLRKVYSQDKALKVSIRSTEVVRQVLQHLYASKQGFRAPIIIHANTFDSGRHGLEKPVDPIVFIKTIHQLLPEAVVSLGWTPSADYSVVNRLDWSQTFRLVSFVYELEQPIILNMKLNDAVHSVDQLEWLLGMQHPSIYLVLKGEITDFVDSDAALQRLRNIGSSGPAAHKILFDVDETWKLRLDKAQMTLPSKKEKRSVEPERWRNFMFPSSYSMLSTSVVSSNGVAFLGWPNSLFVSTKEPAAYPFKQRISGKVMFLPKRQTREISPSKHSGMILQLFEGDAEQLESPRIPNSIDVFVGYDGKQQSTTQWPCYAFEVLDKGWRVELDIWSEECPDEDSQINSSGWRQDGRRKKPDWANYRTYLQLDTPVARSRKTRNVAIGKSGDGTIDFLFRELKHSGVWQHQMCWSLVLFSLPSHTVISPDG</sequence>
<dbReference type="Proteomes" id="UP000887574">
    <property type="component" value="Unplaced"/>
</dbReference>
<evidence type="ECO:0000313" key="5">
    <source>
        <dbReference type="WBParaSite" id="jg17303"/>
    </source>
</evidence>
<name>A0A915DAU8_9BILA</name>
<dbReference type="WBParaSite" id="jg17303">
    <property type="protein sequence ID" value="jg17303"/>
    <property type="gene ID" value="jg17303"/>
</dbReference>
<evidence type="ECO:0000313" key="4">
    <source>
        <dbReference type="Proteomes" id="UP000887574"/>
    </source>
</evidence>
<dbReference type="Pfam" id="PF10223">
    <property type="entry name" value="Menorin_N"/>
    <property type="match status" value="1"/>
</dbReference>
<evidence type="ECO:0000259" key="2">
    <source>
        <dbReference type="Pfam" id="PF10223"/>
    </source>
</evidence>
<comment type="similarity">
    <text evidence="1">Belongs to the menorin family.</text>
</comment>
<dbReference type="InterPro" id="IPR057489">
    <property type="entry name" value="Menorin_C"/>
</dbReference>
<proteinExistence type="inferred from homology"/>
<accession>A0A915DAU8</accession>
<feature type="domain" description="Menorin C-terminal" evidence="3">
    <location>
        <begin position="359"/>
        <end position="553"/>
    </location>
</feature>
<dbReference type="AlphaFoldDB" id="A0A915DAU8"/>
<dbReference type="PANTHER" id="PTHR21184">
    <property type="entry name" value="MENORIN (DENDRITIC BRANCHING PROTEIN)"/>
    <property type="match status" value="1"/>
</dbReference>
<protein>
    <submittedName>
        <fullName evidence="5">Uncharacterized protein</fullName>
    </submittedName>
</protein>
<evidence type="ECO:0000256" key="1">
    <source>
        <dbReference type="ARBA" id="ARBA00044953"/>
    </source>
</evidence>
<organism evidence="4 5">
    <name type="scientific">Ditylenchus dipsaci</name>
    <dbReference type="NCBI Taxonomy" id="166011"/>
    <lineage>
        <taxon>Eukaryota</taxon>
        <taxon>Metazoa</taxon>
        <taxon>Ecdysozoa</taxon>
        <taxon>Nematoda</taxon>
        <taxon>Chromadorea</taxon>
        <taxon>Rhabditida</taxon>
        <taxon>Tylenchina</taxon>
        <taxon>Tylenchomorpha</taxon>
        <taxon>Sphaerularioidea</taxon>
        <taxon>Anguinidae</taxon>
        <taxon>Anguininae</taxon>
        <taxon>Ditylenchus</taxon>
    </lineage>
</organism>
<dbReference type="GO" id="GO:0005615">
    <property type="term" value="C:extracellular space"/>
    <property type="evidence" value="ECO:0007669"/>
    <property type="project" value="TreeGrafter"/>
</dbReference>